<keyword evidence="6 7" id="KW-0694">RNA-binding</keyword>
<dbReference type="GO" id="GO:0042781">
    <property type="term" value="F:3'-tRNA processing endoribonuclease activity"/>
    <property type="evidence" value="ECO:0007669"/>
    <property type="project" value="TreeGrafter"/>
</dbReference>
<protein>
    <recommendedName>
        <fullName evidence="7 8">Ribonuclease P protein component</fullName>
        <shortName evidence="7">RNase P protein</shortName>
        <shortName evidence="7">RNaseP protein</shortName>
        <ecNumber evidence="7 8">3.1.26.5</ecNumber>
    </recommendedName>
    <alternativeName>
        <fullName evidence="7">Protein C5</fullName>
    </alternativeName>
</protein>
<dbReference type="Pfam" id="PF00825">
    <property type="entry name" value="Ribonuclease_P"/>
    <property type="match status" value="1"/>
</dbReference>
<dbReference type="InterPro" id="IPR000100">
    <property type="entry name" value="RNase_P"/>
</dbReference>
<evidence type="ECO:0000256" key="8">
    <source>
        <dbReference type="NCBIfam" id="TIGR00188"/>
    </source>
</evidence>
<evidence type="ECO:0000256" key="3">
    <source>
        <dbReference type="ARBA" id="ARBA00022722"/>
    </source>
</evidence>
<proteinExistence type="inferred from homology"/>
<accession>A0AAP3XS72</accession>
<dbReference type="PROSITE" id="PS00648">
    <property type="entry name" value="RIBONUCLEASE_P"/>
    <property type="match status" value="1"/>
</dbReference>
<reference evidence="9 10" key="1">
    <citation type="submission" date="2023-03" db="EMBL/GenBank/DDBJ databases">
        <title>YIM 152171 draft genome.</title>
        <authorList>
            <person name="Yang Z."/>
        </authorList>
    </citation>
    <scope>NUCLEOTIDE SEQUENCE [LARGE SCALE GENOMIC DNA]</scope>
    <source>
        <strain evidence="9 10">YIM 152171</strain>
    </source>
</reference>
<name>A0AAP3XS72_9PROT</name>
<dbReference type="EC" id="3.1.26.5" evidence="7 8"/>
<evidence type="ECO:0000313" key="9">
    <source>
        <dbReference type="EMBL" id="MDF1586727.1"/>
    </source>
</evidence>
<dbReference type="RefSeq" id="WP_327789145.1">
    <property type="nucleotide sequence ID" value="NZ_JARGEQ010000092.1"/>
</dbReference>
<sequence length="128" mass="14162">MTDEGAGPPVRVVRLLKRAEFLAAARGARWNTPAFLLQCVERGAPRDEEVAGVGFTATRKLGSAVIRNRAKRRLREAVRLAAHEVASPGRDYVLVARTPVLKCPFDKLLEDVRQSFAGAERKLRKSRA</sequence>
<comment type="subunit">
    <text evidence="7">Consists of a catalytic RNA component (M1 or rnpB) and a protein subunit.</text>
</comment>
<evidence type="ECO:0000313" key="10">
    <source>
        <dbReference type="Proteomes" id="UP001301140"/>
    </source>
</evidence>
<evidence type="ECO:0000256" key="6">
    <source>
        <dbReference type="ARBA" id="ARBA00022884"/>
    </source>
</evidence>
<comment type="function">
    <text evidence="1 7">RNaseP catalyzes the removal of the 5'-leader sequence from pre-tRNA to produce the mature 5'-terminus. It can also cleave other RNA substrates such as 4.5S RNA. The protein component plays an auxiliary but essential role in vivo by binding to the 5'-leader sequence and broadening the substrate specificity of the ribozyme.</text>
</comment>
<dbReference type="PANTHER" id="PTHR33992:SF1">
    <property type="entry name" value="RIBONUCLEASE P PROTEIN COMPONENT"/>
    <property type="match status" value="1"/>
</dbReference>
<organism evidence="9 10">
    <name type="scientific">Marinimicrococcus flavescens</name>
    <dbReference type="NCBI Taxonomy" id="3031815"/>
    <lineage>
        <taxon>Bacteria</taxon>
        <taxon>Pseudomonadati</taxon>
        <taxon>Pseudomonadota</taxon>
        <taxon>Alphaproteobacteria</taxon>
        <taxon>Geminicoccales</taxon>
        <taxon>Geminicoccaceae</taxon>
        <taxon>Marinimicrococcus</taxon>
    </lineage>
</organism>
<dbReference type="EMBL" id="JARGEQ010000092">
    <property type="protein sequence ID" value="MDF1586727.1"/>
    <property type="molecule type" value="Genomic_DNA"/>
</dbReference>
<dbReference type="GO" id="GO:0001682">
    <property type="term" value="P:tRNA 5'-leader removal"/>
    <property type="evidence" value="ECO:0007669"/>
    <property type="project" value="UniProtKB-UniRule"/>
</dbReference>
<dbReference type="SUPFAM" id="SSF54211">
    <property type="entry name" value="Ribosomal protein S5 domain 2-like"/>
    <property type="match status" value="1"/>
</dbReference>
<dbReference type="InterPro" id="IPR014721">
    <property type="entry name" value="Ribsml_uS5_D2-typ_fold_subgr"/>
</dbReference>
<evidence type="ECO:0000256" key="1">
    <source>
        <dbReference type="ARBA" id="ARBA00002663"/>
    </source>
</evidence>
<dbReference type="Proteomes" id="UP001301140">
    <property type="component" value="Unassembled WGS sequence"/>
</dbReference>
<keyword evidence="10" id="KW-1185">Reference proteome</keyword>
<gene>
    <name evidence="7 9" type="primary">rnpA</name>
    <name evidence="9" type="ORF">PZ740_10075</name>
</gene>
<keyword evidence="4 7" id="KW-0255">Endonuclease</keyword>
<evidence type="ECO:0000256" key="7">
    <source>
        <dbReference type="HAMAP-Rule" id="MF_00227"/>
    </source>
</evidence>
<evidence type="ECO:0000256" key="2">
    <source>
        <dbReference type="ARBA" id="ARBA00022694"/>
    </source>
</evidence>
<keyword evidence="3 7" id="KW-0540">Nuclease</keyword>
<dbReference type="PANTHER" id="PTHR33992">
    <property type="entry name" value="RIBONUCLEASE P PROTEIN COMPONENT"/>
    <property type="match status" value="1"/>
</dbReference>
<dbReference type="AlphaFoldDB" id="A0AAP3XS72"/>
<dbReference type="InterPro" id="IPR020539">
    <property type="entry name" value="RNase_P_CS"/>
</dbReference>
<dbReference type="GO" id="GO:0030677">
    <property type="term" value="C:ribonuclease P complex"/>
    <property type="evidence" value="ECO:0007669"/>
    <property type="project" value="TreeGrafter"/>
</dbReference>
<keyword evidence="2 7" id="KW-0819">tRNA processing</keyword>
<dbReference type="Gene3D" id="3.30.230.10">
    <property type="match status" value="1"/>
</dbReference>
<dbReference type="HAMAP" id="MF_00227">
    <property type="entry name" value="RNase_P"/>
    <property type="match status" value="1"/>
</dbReference>
<evidence type="ECO:0000256" key="4">
    <source>
        <dbReference type="ARBA" id="ARBA00022759"/>
    </source>
</evidence>
<dbReference type="GO" id="GO:0000049">
    <property type="term" value="F:tRNA binding"/>
    <property type="evidence" value="ECO:0007669"/>
    <property type="project" value="UniProtKB-UniRule"/>
</dbReference>
<dbReference type="InterPro" id="IPR020568">
    <property type="entry name" value="Ribosomal_Su5_D2-typ_SF"/>
</dbReference>
<dbReference type="NCBIfam" id="TIGR00188">
    <property type="entry name" value="rnpA"/>
    <property type="match status" value="1"/>
</dbReference>
<evidence type="ECO:0000256" key="5">
    <source>
        <dbReference type="ARBA" id="ARBA00022801"/>
    </source>
</evidence>
<comment type="caution">
    <text evidence="9">The sequence shown here is derived from an EMBL/GenBank/DDBJ whole genome shotgun (WGS) entry which is preliminary data.</text>
</comment>
<dbReference type="GO" id="GO:0004526">
    <property type="term" value="F:ribonuclease P activity"/>
    <property type="evidence" value="ECO:0007669"/>
    <property type="project" value="UniProtKB-UniRule"/>
</dbReference>
<keyword evidence="5 7" id="KW-0378">Hydrolase</keyword>
<comment type="catalytic activity">
    <reaction evidence="7">
        <text>Endonucleolytic cleavage of RNA, removing 5'-extranucleotides from tRNA precursor.</text>
        <dbReference type="EC" id="3.1.26.5"/>
    </reaction>
</comment>
<comment type="similarity">
    <text evidence="7">Belongs to the RnpA family.</text>
</comment>